<feature type="compositionally biased region" description="Basic and acidic residues" evidence="1">
    <location>
        <begin position="20"/>
        <end position="29"/>
    </location>
</feature>
<dbReference type="AlphaFoldDB" id="A0AAE1AMC5"/>
<reference evidence="2" key="1">
    <citation type="journal article" date="2023" name="G3 (Bethesda)">
        <title>A reference genome for the long-term kleptoplast-retaining sea slug Elysia crispata morphotype clarki.</title>
        <authorList>
            <person name="Eastman K.E."/>
            <person name="Pendleton A.L."/>
            <person name="Shaikh M.A."/>
            <person name="Suttiyut T."/>
            <person name="Ogas R."/>
            <person name="Tomko P."/>
            <person name="Gavelis G."/>
            <person name="Widhalm J.R."/>
            <person name="Wisecaver J.H."/>
        </authorList>
    </citation>
    <scope>NUCLEOTIDE SEQUENCE</scope>
    <source>
        <strain evidence="2">ECLA1</strain>
    </source>
</reference>
<dbReference type="EMBL" id="JAWDGP010001540">
    <property type="protein sequence ID" value="KAK3790447.1"/>
    <property type="molecule type" value="Genomic_DNA"/>
</dbReference>
<feature type="region of interest" description="Disordered" evidence="1">
    <location>
        <begin position="1"/>
        <end position="29"/>
    </location>
</feature>
<evidence type="ECO:0000256" key="1">
    <source>
        <dbReference type="SAM" id="MobiDB-lite"/>
    </source>
</evidence>
<keyword evidence="3" id="KW-1185">Reference proteome</keyword>
<dbReference type="Proteomes" id="UP001283361">
    <property type="component" value="Unassembled WGS sequence"/>
</dbReference>
<sequence length="147" mass="16545">MPGHTRDCGAWGGRGRGKASRNENSLDRSGEGSFHAMPILISMSCCLILINRQCLDRVNQTRQLAALPRDSRRSKCYRICPRLPSASVDSLNKDSNVNTFHYAIGDEIGHTNSYVSLCLDIRDNAVTYIIFDRSRLIERLAEWSDLN</sequence>
<organism evidence="2 3">
    <name type="scientific">Elysia crispata</name>
    <name type="common">lettuce slug</name>
    <dbReference type="NCBI Taxonomy" id="231223"/>
    <lineage>
        <taxon>Eukaryota</taxon>
        <taxon>Metazoa</taxon>
        <taxon>Spiralia</taxon>
        <taxon>Lophotrochozoa</taxon>
        <taxon>Mollusca</taxon>
        <taxon>Gastropoda</taxon>
        <taxon>Heterobranchia</taxon>
        <taxon>Euthyneura</taxon>
        <taxon>Panpulmonata</taxon>
        <taxon>Sacoglossa</taxon>
        <taxon>Placobranchoidea</taxon>
        <taxon>Plakobranchidae</taxon>
        <taxon>Elysia</taxon>
    </lineage>
</organism>
<comment type="caution">
    <text evidence="2">The sequence shown here is derived from an EMBL/GenBank/DDBJ whole genome shotgun (WGS) entry which is preliminary data.</text>
</comment>
<evidence type="ECO:0000313" key="2">
    <source>
        <dbReference type="EMBL" id="KAK3790447.1"/>
    </source>
</evidence>
<gene>
    <name evidence="2" type="ORF">RRG08_015916</name>
</gene>
<protein>
    <submittedName>
        <fullName evidence="2">Uncharacterized protein</fullName>
    </submittedName>
</protein>
<proteinExistence type="predicted"/>
<evidence type="ECO:0000313" key="3">
    <source>
        <dbReference type="Proteomes" id="UP001283361"/>
    </source>
</evidence>
<name>A0AAE1AMC5_9GAST</name>
<accession>A0AAE1AMC5</accession>